<evidence type="ECO:0000256" key="1">
    <source>
        <dbReference type="SAM" id="MobiDB-lite"/>
    </source>
</evidence>
<feature type="region of interest" description="Disordered" evidence="1">
    <location>
        <begin position="15"/>
        <end position="34"/>
    </location>
</feature>
<feature type="region of interest" description="Disordered" evidence="1">
    <location>
        <begin position="76"/>
        <end position="147"/>
    </location>
</feature>
<dbReference type="EMBL" id="PDNA01000041">
    <property type="protein sequence ID" value="PGH20376.1"/>
    <property type="molecule type" value="Genomic_DNA"/>
</dbReference>
<dbReference type="AlphaFoldDB" id="A0A2B7YFS8"/>
<evidence type="ECO:0000313" key="2">
    <source>
        <dbReference type="EMBL" id="PGH20376.1"/>
    </source>
</evidence>
<accession>A0A2B7YFS8</accession>
<name>A0A2B7YFS8_POLH7</name>
<feature type="compositionally biased region" description="Low complexity" evidence="1">
    <location>
        <begin position="91"/>
        <end position="100"/>
    </location>
</feature>
<keyword evidence="3" id="KW-1185">Reference proteome</keyword>
<feature type="compositionally biased region" description="Basic and acidic residues" evidence="1">
    <location>
        <begin position="126"/>
        <end position="135"/>
    </location>
</feature>
<sequence length="163" mass="18950">MRRYYHFKGVHEGLNDQAAQRSEDNNTRKGLNYEGQKGATMAKRMTRFLRLETNIKSDWKGFRFSRPKDTPKLRSWRARRAAGRNEYKNPSRLTSSSEENLLLHEEKPAATETTSANDMEIYVPEKNVKSKDNKKERRKLKKNRTSAWSSWICIGISKSGSPP</sequence>
<comment type="caution">
    <text evidence="2">The sequence shown here is derived from an EMBL/GenBank/DDBJ whole genome shotgun (WGS) entry which is preliminary data.</text>
</comment>
<reference evidence="2 3" key="1">
    <citation type="submission" date="2017-10" db="EMBL/GenBank/DDBJ databases">
        <title>Comparative genomics in systemic dimorphic fungi from Ajellomycetaceae.</title>
        <authorList>
            <person name="Munoz J.F."/>
            <person name="Mcewen J.G."/>
            <person name="Clay O.K."/>
            <person name="Cuomo C.A."/>
        </authorList>
    </citation>
    <scope>NUCLEOTIDE SEQUENCE [LARGE SCALE GENOMIC DNA]</scope>
    <source>
        <strain evidence="2 3">UAMH7299</strain>
    </source>
</reference>
<dbReference type="Proteomes" id="UP000224634">
    <property type="component" value="Unassembled WGS sequence"/>
</dbReference>
<proteinExistence type="predicted"/>
<protein>
    <submittedName>
        <fullName evidence="2">Uncharacterized protein</fullName>
    </submittedName>
</protein>
<evidence type="ECO:0000313" key="3">
    <source>
        <dbReference type="Proteomes" id="UP000224634"/>
    </source>
</evidence>
<gene>
    <name evidence="2" type="ORF">AJ80_03644</name>
</gene>
<organism evidence="2 3">
    <name type="scientific">Polytolypa hystricis (strain UAMH7299)</name>
    <dbReference type="NCBI Taxonomy" id="1447883"/>
    <lineage>
        <taxon>Eukaryota</taxon>
        <taxon>Fungi</taxon>
        <taxon>Dikarya</taxon>
        <taxon>Ascomycota</taxon>
        <taxon>Pezizomycotina</taxon>
        <taxon>Eurotiomycetes</taxon>
        <taxon>Eurotiomycetidae</taxon>
        <taxon>Onygenales</taxon>
        <taxon>Onygenales incertae sedis</taxon>
        <taxon>Polytolypa</taxon>
    </lineage>
</organism>